<organism evidence="5 6">
    <name type="scientific">Heterodermia speciosa</name>
    <dbReference type="NCBI Taxonomy" id="116794"/>
    <lineage>
        <taxon>Eukaryota</taxon>
        <taxon>Fungi</taxon>
        <taxon>Dikarya</taxon>
        <taxon>Ascomycota</taxon>
        <taxon>Pezizomycotina</taxon>
        <taxon>Lecanoromycetes</taxon>
        <taxon>OSLEUM clade</taxon>
        <taxon>Lecanoromycetidae</taxon>
        <taxon>Caliciales</taxon>
        <taxon>Physciaceae</taxon>
        <taxon>Heterodermia</taxon>
    </lineage>
</organism>
<feature type="domain" description="Guanylate-binding protein N-terminal" evidence="4">
    <location>
        <begin position="55"/>
        <end position="269"/>
    </location>
</feature>
<dbReference type="GO" id="GO:0005525">
    <property type="term" value="F:GTP binding"/>
    <property type="evidence" value="ECO:0007669"/>
    <property type="project" value="InterPro"/>
</dbReference>
<evidence type="ECO:0008006" key="7">
    <source>
        <dbReference type="Google" id="ProtNLM"/>
    </source>
</evidence>
<dbReference type="InterPro" id="IPR055267">
    <property type="entry name" value="Aerolysin-like_C"/>
</dbReference>
<comment type="caution">
    <text evidence="5">The sequence shown here is derived from an EMBL/GenBank/DDBJ whole genome shotgun (WGS) entry which is preliminary data.</text>
</comment>
<evidence type="ECO:0000259" key="3">
    <source>
        <dbReference type="Pfam" id="PF01117"/>
    </source>
</evidence>
<sequence length="1235" mass="135166">MSTGGLSARSLTTLSNDGVSVAMRWLEMLLPESREVQAGLPAYFLRVIEDPTNNVVRMVTDPLNLISVMGPARSGKSTLMNLLAGCRVTELFPTYPGMETFTKGIYVPTRMLSLPEFSALEGEPAVESSNSSIKVTFVDTEGQGALGTTYDMSLFSPALISSRVVIYNRTGGLLVEEIINQLGMMTQAAQRLQSASGSSSGPIFGHLFIVFNQFRLNKTDTAATLRATLVNDERETDTSSTNRNAIRALLRSAFESIQVYLLPDQLKEDARDQLADGTKQFLLLDDFRPKYLEYFKLLRAGLSQALVQPRELTKGIPLTGGALADFMPQFAAAINKAEPLNIPSIFEAAQNGAINKAISAFSVALTTSLDAQLGEQPIATVMLGNLIERNITVLLAQLASTLSYMPQATVQQAQNEARQQSATPTASALAVNLTRLKGVMATKVNEAIGGIASEIEIMFQGLEAQVSQAEAEAQLSSMETFKVSSLQRTGDYYDSQSFPDGWRQAFTDAVNALKPALWVKIAAAWAKWATNFKSGRMQYLTELLLDLGKSKGVGEANAYANESLTRAQGVKDEFDELVDSYYRWNDKADLKAQFANAVDNAAQTRRALWEQNDAAVRTQLATLTERLQLLYDIKLQDSLVPQVEPAGYSIVTDDSELKSQLTVFLSSNKISQSLADNTMLQFQGTISFKKSNFSSVYTRATNEYRDYLTGEFSRRIPVYLSQYRTDIDLIELNLASPAVTKTNVSAQCDALQTQARGKFTLLKSTLGVNSAGAVSGSVVDTYSTQLEDGITHGKREKLDKYDEIVGMYNKTLLAGAMTPVIDKALSNSYANEGALNGDVDNAKNTFMVKARGDGVDRDAKWNDWNTSIYPLVLETVRRYNAYNTPGLDGNSAATKEIQTAVIKKIYGDCADMANVLGMSWISAGDFDLEAIEDLGLSQPDPTKPGSQASRTLRLNNTFQGTNSDYDWQHKTNLAFLDWTVEIFDIVWGRPIITDLKPSKASLLSIDTSEFPAQPTAGTVTVGTNSTEISTITDSFTWGVSAGLEAGYKWGVKDTWEANVKATFNANMSSTSSKTATAQFSTSISTALVLPANRTNVVSQMVFNQRTSLPYTAKVRVVPKLRFENGFTKWGGGGTYETNPNTSALKSAFRSGDRNYGPQNFPRCDEIRANARSDADPWCWRLAQQRRSYLSTILDNLANSSAYEVYVKGKWEGITGKYSVTTVTPKTTTLSLMPNI</sequence>
<keyword evidence="6" id="KW-1185">Reference proteome</keyword>
<evidence type="ECO:0000256" key="2">
    <source>
        <dbReference type="ARBA" id="ARBA00023157"/>
    </source>
</evidence>
<dbReference type="InterPro" id="IPR015894">
    <property type="entry name" value="Guanylate-bd_N"/>
</dbReference>
<keyword evidence="2" id="KW-1015">Disulfide bond</keyword>
<feature type="domain" description="Aerolysin-like C-terminal" evidence="3">
    <location>
        <begin position="895"/>
        <end position="1215"/>
    </location>
</feature>
<dbReference type="Proteomes" id="UP000664521">
    <property type="component" value="Unassembled WGS sequence"/>
</dbReference>
<dbReference type="InterPro" id="IPR027417">
    <property type="entry name" value="P-loop_NTPase"/>
</dbReference>
<dbReference type="Pfam" id="PF02263">
    <property type="entry name" value="GBP"/>
    <property type="match status" value="1"/>
</dbReference>
<dbReference type="AlphaFoldDB" id="A0A8H3J1Z9"/>
<protein>
    <recommendedName>
        <fullName evidence="7">Guanylate-binding protein N-terminal domain-containing protein</fullName>
    </recommendedName>
</protein>
<comment type="similarity">
    <text evidence="1">Belongs to the aerolysin family.</text>
</comment>
<dbReference type="OrthoDB" id="2135133at2759"/>
<evidence type="ECO:0000256" key="1">
    <source>
        <dbReference type="ARBA" id="ARBA00009831"/>
    </source>
</evidence>
<dbReference type="EMBL" id="CAJPDS010000125">
    <property type="protein sequence ID" value="CAF9939113.1"/>
    <property type="molecule type" value="Genomic_DNA"/>
</dbReference>
<accession>A0A8H3J1Z9</accession>
<evidence type="ECO:0000313" key="5">
    <source>
        <dbReference type="EMBL" id="CAF9939113.1"/>
    </source>
</evidence>
<dbReference type="GO" id="GO:0003924">
    <property type="term" value="F:GTPase activity"/>
    <property type="evidence" value="ECO:0007669"/>
    <property type="project" value="InterPro"/>
</dbReference>
<dbReference type="Gene3D" id="3.40.50.300">
    <property type="entry name" value="P-loop containing nucleotide triphosphate hydrolases"/>
    <property type="match status" value="1"/>
</dbReference>
<dbReference type="Pfam" id="PF01117">
    <property type="entry name" value="Aerolysin"/>
    <property type="match status" value="1"/>
</dbReference>
<name>A0A8H3J1Z9_9LECA</name>
<reference evidence="5" key="1">
    <citation type="submission" date="2021-03" db="EMBL/GenBank/DDBJ databases">
        <authorList>
            <person name="Tagirdzhanova G."/>
        </authorList>
    </citation>
    <scope>NUCLEOTIDE SEQUENCE</scope>
</reference>
<dbReference type="SUPFAM" id="SSF52540">
    <property type="entry name" value="P-loop containing nucleoside triphosphate hydrolases"/>
    <property type="match status" value="1"/>
</dbReference>
<evidence type="ECO:0000313" key="6">
    <source>
        <dbReference type="Proteomes" id="UP000664521"/>
    </source>
</evidence>
<dbReference type="SUPFAM" id="SSF56973">
    <property type="entry name" value="Aerolisin/ETX pore-forming domain"/>
    <property type="match status" value="1"/>
</dbReference>
<dbReference type="Gene3D" id="2.170.15.10">
    <property type="entry name" value="Proaerolysin, chain A, domain 3"/>
    <property type="match status" value="1"/>
</dbReference>
<evidence type="ECO:0000259" key="4">
    <source>
        <dbReference type="Pfam" id="PF02263"/>
    </source>
</evidence>
<gene>
    <name evidence="5" type="ORF">HETSPECPRED_001486</name>
</gene>
<dbReference type="Gene3D" id="3.30.412.10">
    <property type="entry name" value="Proaerolysin, chain A, domain 2"/>
    <property type="match status" value="1"/>
</dbReference>
<proteinExistence type="inferred from homology"/>
<dbReference type="PANTHER" id="PTHR10751">
    <property type="entry name" value="GUANYLATE BINDING PROTEIN"/>
    <property type="match status" value="1"/>
</dbReference>